<keyword evidence="2" id="KW-0479">Metal-binding</keyword>
<evidence type="ECO:0000256" key="11">
    <source>
        <dbReference type="SAM" id="Coils"/>
    </source>
</evidence>
<dbReference type="Pfam" id="PF00651">
    <property type="entry name" value="BTB"/>
    <property type="match status" value="1"/>
</dbReference>
<dbReference type="InterPro" id="IPR011333">
    <property type="entry name" value="SKP1/BTB/POZ_sf"/>
</dbReference>
<accession>A0ABY7DWM4</accession>
<evidence type="ECO:0000256" key="4">
    <source>
        <dbReference type="ARBA" id="ARBA00022771"/>
    </source>
</evidence>
<dbReference type="SUPFAM" id="SSF57667">
    <property type="entry name" value="beta-beta-alpha zinc fingers"/>
    <property type="match status" value="2"/>
</dbReference>
<dbReference type="PANTHER" id="PTHR46105">
    <property type="entry name" value="AGAP004733-PA"/>
    <property type="match status" value="1"/>
</dbReference>
<dbReference type="Gene3D" id="3.30.160.60">
    <property type="entry name" value="Classic Zinc Finger"/>
    <property type="match status" value="3"/>
</dbReference>
<evidence type="ECO:0000259" key="14">
    <source>
        <dbReference type="PROSITE" id="PS50157"/>
    </source>
</evidence>
<dbReference type="PROSITE" id="PS00028">
    <property type="entry name" value="ZINC_FINGER_C2H2_1"/>
    <property type="match status" value="1"/>
</dbReference>
<dbReference type="SMART" id="SM00225">
    <property type="entry name" value="BTB"/>
    <property type="match status" value="1"/>
</dbReference>
<dbReference type="SUPFAM" id="SSF54695">
    <property type="entry name" value="POZ domain"/>
    <property type="match status" value="1"/>
</dbReference>
<evidence type="ECO:0000256" key="5">
    <source>
        <dbReference type="ARBA" id="ARBA00022833"/>
    </source>
</evidence>
<keyword evidence="6" id="KW-0805">Transcription regulation</keyword>
<organism evidence="15 16">
    <name type="scientific">Mya arenaria</name>
    <name type="common">Soft-shell clam</name>
    <dbReference type="NCBI Taxonomy" id="6604"/>
    <lineage>
        <taxon>Eukaryota</taxon>
        <taxon>Metazoa</taxon>
        <taxon>Spiralia</taxon>
        <taxon>Lophotrochozoa</taxon>
        <taxon>Mollusca</taxon>
        <taxon>Bivalvia</taxon>
        <taxon>Autobranchia</taxon>
        <taxon>Heteroconchia</taxon>
        <taxon>Euheterodonta</taxon>
        <taxon>Imparidentia</taxon>
        <taxon>Neoheterodontei</taxon>
        <taxon>Myida</taxon>
        <taxon>Myoidea</taxon>
        <taxon>Myidae</taxon>
        <taxon>Mya</taxon>
    </lineage>
</organism>
<keyword evidence="4 10" id="KW-0863">Zinc-finger</keyword>
<feature type="compositionally biased region" description="Acidic residues" evidence="12">
    <location>
        <begin position="170"/>
        <end position="181"/>
    </location>
</feature>
<evidence type="ECO:0000256" key="6">
    <source>
        <dbReference type="ARBA" id="ARBA00023015"/>
    </source>
</evidence>
<keyword evidence="8" id="KW-0804">Transcription</keyword>
<dbReference type="EMBL" id="CP111015">
    <property type="protein sequence ID" value="WAR01449.1"/>
    <property type="molecule type" value="Genomic_DNA"/>
</dbReference>
<dbReference type="Proteomes" id="UP001164746">
    <property type="component" value="Chromosome 4"/>
</dbReference>
<keyword evidence="11" id="KW-0175">Coiled coil</keyword>
<evidence type="ECO:0000256" key="8">
    <source>
        <dbReference type="ARBA" id="ARBA00023163"/>
    </source>
</evidence>
<feature type="domain" description="BTB" evidence="13">
    <location>
        <begin position="11"/>
        <end position="74"/>
    </location>
</feature>
<dbReference type="InterPro" id="IPR036236">
    <property type="entry name" value="Znf_C2H2_sf"/>
</dbReference>
<dbReference type="SMART" id="SM00355">
    <property type="entry name" value="ZnF_C2H2"/>
    <property type="match status" value="2"/>
</dbReference>
<evidence type="ECO:0000313" key="15">
    <source>
        <dbReference type="EMBL" id="WAR01449.1"/>
    </source>
</evidence>
<dbReference type="PROSITE" id="PS50157">
    <property type="entry name" value="ZINC_FINGER_C2H2_2"/>
    <property type="match status" value="1"/>
</dbReference>
<dbReference type="InterPro" id="IPR013087">
    <property type="entry name" value="Znf_C2H2_type"/>
</dbReference>
<gene>
    <name evidence="15" type="ORF">MAR_008007</name>
</gene>
<evidence type="ECO:0000313" key="16">
    <source>
        <dbReference type="Proteomes" id="UP001164746"/>
    </source>
</evidence>
<feature type="compositionally biased region" description="Acidic residues" evidence="12">
    <location>
        <begin position="197"/>
        <end position="214"/>
    </location>
</feature>
<proteinExistence type="predicted"/>
<comment type="subcellular location">
    <subcellularLocation>
        <location evidence="1">Nucleus</location>
    </subcellularLocation>
</comment>
<evidence type="ECO:0000256" key="9">
    <source>
        <dbReference type="ARBA" id="ARBA00023242"/>
    </source>
</evidence>
<keyword evidence="9" id="KW-0539">Nucleus</keyword>
<feature type="region of interest" description="Disordered" evidence="12">
    <location>
        <begin position="125"/>
        <end position="152"/>
    </location>
</feature>
<keyword evidence="7" id="KW-0238">DNA-binding</keyword>
<feature type="compositionally biased region" description="Basic and acidic residues" evidence="12">
    <location>
        <begin position="215"/>
        <end position="225"/>
    </location>
</feature>
<keyword evidence="3" id="KW-0677">Repeat</keyword>
<sequence length="530" mass="59447">MRCLQSEGRLCDVEILAEDGCIPVHRLVLMCASPFLTDLLIEPVEHLTQFSTIGKDIMQIVVDFIYSGRLQISKKTVDSVISLCELLDLRQAVDACKDYVQNGFTVVENGEKSLKDTSTDKFVNTETIEKGNDVGKDEEEKEPVTKKRRQTTRSKVDLKLTLTIKKEVNVEDDENGDEQSEEPEHTAAPITKVEIPEGYDSDTDDIDLDSEFEMETEKKTKEKNTKTKLKKKQVTKKKTDSGFLGKRGRKPLPNGEKAKPANRHNLETHMKSRHGVARPHICEFCGKGFKLPNILRTHLNIHTGAKLWKCEECGEGFNQQSGLDDYKPYACPVCQYRTGVKGNVDKHIRTVHDLIVVTKHTVALKMKFPQFNSGDVITKDGRLVATVAERKALQQGPPMDKHGNPLPNMDSQDEIKSTDNKLNQTKNKRVKYNKNPTADIAICSLQSELSAAVVNLTQSGSANESNRDLTALTNYVYIHGNSVIDSTAQNVSVEAQDLRLQSTNNQSEQQELYNLGNGEMYAPNKFEYTT</sequence>
<dbReference type="InterPro" id="IPR000210">
    <property type="entry name" value="BTB/POZ_dom"/>
</dbReference>
<protein>
    <submittedName>
        <fullName evidence="15">ZBT24-like protein</fullName>
    </submittedName>
</protein>
<dbReference type="PANTHER" id="PTHR46105:SF5">
    <property type="entry name" value="ZINC FINGER AND BTB DOMAIN-CONTAINING PROTEIN 44 ISOFORM X1"/>
    <property type="match status" value="1"/>
</dbReference>
<feature type="compositionally biased region" description="Basic residues" evidence="12">
    <location>
        <begin position="226"/>
        <end position="236"/>
    </location>
</feature>
<dbReference type="CDD" id="cd18186">
    <property type="entry name" value="BTB_POZ_ZBTB_KLHL-like"/>
    <property type="match status" value="1"/>
</dbReference>
<evidence type="ECO:0000256" key="3">
    <source>
        <dbReference type="ARBA" id="ARBA00022737"/>
    </source>
</evidence>
<evidence type="ECO:0000256" key="1">
    <source>
        <dbReference type="ARBA" id="ARBA00004123"/>
    </source>
</evidence>
<dbReference type="InterPro" id="IPR050457">
    <property type="entry name" value="ZnFinger_BTB_dom_contain"/>
</dbReference>
<evidence type="ECO:0000256" key="7">
    <source>
        <dbReference type="ARBA" id="ARBA00023125"/>
    </source>
</evidence>
<keyword evidence="16" id="KW-1185">Reference proteome</keyword>
<evidence type="ECO:0000256" key="10">
    <source>
        <dbReference type="PROSITE-ProRule" id="PRU00042"/>
    </source>
</evidence>
<evidence type="ECO:0000256" key="2">
    <source>
        <dbReference type="ARBA" id="ARBA00022723"/>
    </source>
</evidence>
<feature type="domain" description="C2H2-type" evidence="14">
    <location>
        <begin position="280"/>
        <end position="307"/>
    </location>
</feature>
<keyword evidence="5" id="KW-0862">Zinc</keyword>
<feature type="coiled-coil region" evidence="11">
    <location>
        <begin position="408"/>
        <end position="435"/>
    </location>
</feature>
<dbReference type="PROSITE" id="PS50097">
    <property type="entry name" value="BTB"/>
    <property type="match status" value="1"/>
</dbReference>
<feature type="region of interest" description="Disordered" evidence="12">
    <location>
        <begin position="167"/>
        <end position="260"/>
    </location>
</feature>
<evidence type="ECO:0000259" key="13">
    <source>
        <dbReference type="PROSITE" id="PS50097"/>
    </source>
</evidence>
<dbReference type="Gene3D" id="3.30.710.10">
    <property type="entry name" value="Potassium Channel Kv1.1, Chain A"/>
    <property type="match status" value="1"/>
</dbReference>
<name>A0ABY7DWM4_MYAAR</name>
<evidence type="ECO:0000256" key="12">
    <source>
        <dbReference type="SAM" id="MobiDB-lite"/>
    </source>
</evidence>
<reference evidence="15" key="1">
    <citation type="submission" date="2022-11" db="EMBL/GenBank/DDBJ databases">
        <title>Centuries of genome instability and evolution in soft-shell clam transmissible cancer (bioRxiv).</title>
        <authorList>
            <person name="Hart S.F.M."/>
            <person name="Yonemitsu M.A."/>
            <person name="Giersch R.M."/>
            <person name="Beal B.F."/>
            <person name="Arriagada G."/>
            <person name="Davis B.W."/>
            <person name="Ostrander E.A."/>
            <person name="Goff S.P."/>
            <person name="Metzger M.J."/>
        </authorList>
    </citation>
    <scope>NUCLEOTIDE SEQUENCE</scope>
    <source>
        <strain evidence="15">MELC-2E11</strain>
        <tissue evidence="15">Siphon/mantle</tissue>
    </source>
</reference>